<feature type="transmembrane region" description="Helical" evidence="8">
    <location>
        <begin position="194"/>
        <end position="212"/>
    </location>
</feature>
<dbReference type="PRINTS" id="PR00164">
    <property type="entry name" value="ABC2TRNSPORT"/>
</dbReference>
<dbReference type="PROSITE" id="PS51012">
    <property type="entry name" value="ABC_TM2"/>
    <property type="match status" value="1"/>
</dbReference>
<keyword evidence="2" id="KW-0813">Transport</keyword>
<evidence type="ECO:0000259" key="9">
    <source>
        <dbReference type="PROSITE" id="PS51012"/>
    </source>
</evidence>
<dbReference type="EMBL" id="CAEZXK010000003">
    <property type="protein sequence ID" value="CAB4680322.1"/>
    <property type="molecule type" value="Genomic_DNA"/>
</dbReference>
<evidence type="ECO:0000256" key="6">
    <source>
        <dbReference type="ARBA" id="ARBA00022989"/>
    </source>
</evidence>
<dbReference type="Pfam" id="PF01061">
    <property type="entry name" value="ABC2_membrane"/>
    <property type="match status" value="1"/>
</dbReference>
<keyword evidence="5 8" id="KW-0812">Transmembrane</keyword>
<evidence type="ECO:0000256" key="3">
    <source>
        <dbReference type="ARBA" id="ARBA00022475"/>
    </source>
</evidence>
<feature type="transmembrane region" description="Helical" evidence="8">
    <location>
        <begin position="124"/>
        <end position="152"/>
    </location>
</feature>
<evidence type="ECO:0000256" key="2">
    <source>
        <dbReference type="ARBA" id="ARBA00022448"/>
    </source>
</evidence>
<name>A0A6J6N2H9_9ZZZZ</name>
<dbReference type="InterPro" id="IPR047817">
    <property type="entry name" value="ABC2_TM_bact-type"/>
</dbReference>
<feature type="transmembrane region" description="Helical" evidence="8">
    <location>
        <begin position="158"/>
        <end position="182"/>
    </location>
</feature>
<dbReference type="AlphaFoldDB" id="A0A6J6N2H9"/>
<feature type="transmembrane region" description="Helical" evidence="8">
    <location>
        <begin position="55"/>
        <end position="78"/>
    </location>
</feature>
<dbReference type="GO" id="GO:0043190">
    <property type="term" value="C:ATP-binding cassette (ABC) transporter complex"/>
    <property type="evidence" value="ECO:0007669"/>
    <property type="project" value="InterPro"/>
</dbReference>
<evidence type="ECO:0000256" key="4">
    <source>
        <dbReference type="ARBA" id="ARBA00022519"/>
    </source>
</evidence>
<accession>A0A6J6N2H9</accession>
<dbReference type="PANTHER" id="PTHR30413">
    <property type="entry name" value="INNER MEMBRANE TRANSPORT PERMEASE"/>
    <property type="match status" value="1"/>
</dbReference>
<evidence type="ECO:0000256" key="7">
    <source>
        <dbReference type="ARBA" id="ARBA00023136"/>
    </source>
</evidence>
<dbReference type="PANTHER" id="PTHR30413:SF8">
    <property type="entry name" value="TRANSPORT PERMEASE PROTEIN"/>
    <property type="match status" value="1"/>
</dbReference>
<dbReference type="InterPro" id="IPR000412">
    <property type="entry name" value="ABC_2_transport"/>
</dbReference>
<feature type="domain" description="ABC transmembrane type-2" evidence="9">
    <location>
        <begin position="52"/>
        <end position="274"/>
    </location>
</feature>
<evidence type="ECO:0000256" key="1">
    <source>
        <dbReference type="ARBA" id="ARBA00004429"/>
    </source>
</evidence>
<evidence type="ECO:0000256" key="8">
    <source>
        <dbReference type="SAM" id="Phobius"/>
    </source>
</evidence>
<proteinExistence type="predicted"/>
<feature type="transmembrane region" description="Helical" evidence="8">
    <location>
        <begin position="250"/>
        <end position="272"/>
    </location>
</feature>
<evidence type="ECO:0000313" key="10">
    <source>
        <dbReference type="EMBL" id="CAB4680322.1"/>
    </source>
</evidence>
<dbReference type="GO" id="GO:0140359">
    <property type="term" value="F:ABC-type transporter activity"/>
    <property type="evidence" value="ECO:0007669"/>
    <property type="project" value="InterPro"/>
</dbReference>
<keyword evidence="7 8" id="KW-0472">Membrane</keyword>
<dbReference type="GO" id="GO:0015920">
    <property type="term" value="P:lipopolysaccharide transport"/>
    <property type="evidence" value="ECO:0007669"/>
    <property type="project" value="TreeGrafter"/>
</dbReference>
<comment type="subcellular location">
    <subcellularLocation>
        <location evidence="1">Cell inner membrane</location>
        <topology evidence="1">Multi-pass membrane protein</topology>
    </subcellularLocation>
</comment>
<feature type="transmembrane region" description="Helical" evidence="8">
    <location>
        <begin position="84"/>
        <end position="104"/>
    </location>
</feature>
<reference evidence="10" key="1">
    <citation type="submission" date="2020-05" db="EMBL/GenBank/DDBJ databases">
        <authorList>
            <person name="Chiriac C."/>
            <person name="Salcher M."/>
            <person name="Ghai R."/>
            <person name="Kavagutti S V."/>
        </authorList>
    </citation>
    <scope>NUCLEOTIDE SEQUENCE</scope>
</reference>
<organism evidence="10">
    <name type="scientific">freshwater metagenome</name>
    <dbReference type="NCBI Taxonomy" id="449393"/>
    <lineage>
        <taxon>unclassified sequences</taxon>
        <taxon>metagenomes</taxon>
        <taxon>ecological metagenomes</taxon>
    </lineage>
</organism>
<gene>
    <name evidence="10" type="ORF">UFOPK2370_00226</name>
</gene>
<keyword evidence="6 8" id="KW-1133">Transmembrane helix</keyword>
<evidence type="ECO:0000256" key="5">
    <source>
        <dbReference type="ARBA" id="ARBA00022692"/>
    </source>
</evidence>
<protein>
    <submittedName>
        <fullName evidence="10">Unannotated protein</fullName>
    </submittedName>
</protein>
<keyword evidence="3" id="KW-1003">Cell membrane</keyword>
<keyword evidence="4" id="KW-0997">Cell inner membrane</keyword>
<dbReference type="InterPro" id="IPR013525">
    <property type="entry name" value="ABC2_TM"/>
</dbReference>
<sequence>MSLAEYAKQNGLSKVGAREPLWSYVKHAWQRRDFAYVMALYTNQANNSRNRLGRWWMVLSPTLQAAVYGLIFGILLGGSRPDNFIPFLITGVFLFSFLQGAYTAGANSVSNNIGLVRSLSFPRILLPINALIQQVFSLLPQVALLVVTLLVFQQQVTLNWLYLVPIILLMIVFGFGLATISARLTVHIQDLNKLNPFLTRVVFYVSGIFFSIETVLKDYPLAMQIASWNPVYVYISLARGAMVEGYSMTAGMWIAAVAWALGLFVIGTIFFWRAEERYGCEI</sequence>